<name>A0AB39A3A2_9VIRU</name>
<dbReference type="GO" id="GO:0039615">
    <property type="term" value="C:T=1 icosahedral viral capsid"/>
    <property type="evidence" value="ECO:0007669"/>
    <property type="project" value="UniProtKB-KW"/>
</dbReference>
<organism evidence="6">
    <name type="scientific">Chlamydiamicrovirus sp</name>
    <dbReference type="NCBI Taxonomy" id="2832664"/>
    <lineage>
        <taxon>Viruses</taxon>
        <taxon>Monodnaviria</taxon>
        <taxon>Sangervirae</taxon>
        <taxon>Phixviricota</taxon>
        <taxon>Malgrandaviricetes</taxon>
        <taxon>Petitvirales</taxon>
        <taxon>Microviridae</taxon>
        <taxon>Gokushovirinae</taxon>
        <taxon>Chlamydiamicrovirus</taxon>
    </lineage>
</organism>
<dbReference type="InterPro" id="IPR037002">
    <property type="entry name" value="Microviridae_protein_F_sf"/>
</dbReference>
<dbReference type="Pfam" id="PF02305">
    <property type="entry name" value="Phage_F"/>
    <property type="match status" value="1"/>
</dbReference>
<comment type="similarity">
    <text evidence="2">Belongs to the microviridae F protein family.</text>
</comment>
<evidence type="ECO:0000313" key="6">
    <source>
        <dbReference type="EMBL" id="XDE70253.1"/>
    </source>
</evidence>
<protein>
    <submittedName>
        <fullName evidence="6">Majoy capsid protein</fullName>
    </submittedName>
</protein>
<dbReference type="Gene3D" id="2.60.169.10">
    <property type="entry name" value="Microviridae F protein"/>
    <property type="match status" value="2"/>
</dbReference>
<dbReference type="InterPro" id="IPR003514">
    <property type="entry name" value="Microviridae_protein_F"/>
</dbReference>
<keyword evidence="4" id="KW-0167">Capsid protein</keyword>
<evidence type="ECO:0000256" key="2">
    <source>
        <dbReference type="ARBA" id="ARBA00009963"/>
    </source>
</evidence>
<dbReference type="SUPFAM" id="SSF88645">
    <property type="entry name" value="ssDNA viruses"/>
    <property type="match status" value="1"/>
</dbReference>
<sequence length="546" mass="61652">MSNQVSSHMLKNFAFSQVPEADIPRSQFDRSHGIKTTFDAGQLVPFYVDEAVPGDTFRLRATIFARLNTPIAPIMDNLYLDTFYFAVPYRLLWRNWEKMMGARDNPDDSIDYLTPVVKASDGWEGFGEGSLGDYFGLPIDVPDIEVSAFPFRAYNLIYNEWFRDQNTQTRITFNDLDGPEQSASYPVRYRNKRHDYFTSCLPWPQKGDPVQITLGTEAPVVGNGGAIGLTNGYNNLSIIGRDINGYSDVYLSGNAYGGSIGNPDVQAFGNSNTERGIGVTMDAKNSGMIADLSESQAITINQLREAFQVQRLLERDARSGTRYTEIIQAHFGVTSPDARMQRPEYLGGSSKRIQINAVQQTSESSENSPQGNLAAFALTIDDDGYFNKSFTEHCVIMGLVNVRADLTYQQGIHRMWSRRGRYDYYWPALANLGEQPVYNRELYCDGTMEDEEVFGYQERWAEYRYGYSRVTGKFRSSLPDSLDVWHLAQDFASRPTLCAEFMQDKPPIDRVVAVTSQPDIIMDSYLDLKCARPMPIYSIPGSIGRF</sequence>
<evidence type="ECO:0000256" key="4">
    <source>
        <dbReference type="ARBA" id="ARBA00022561"/>
    </source>
</evidence>
<comment type="subcellular location">
    <subcellularLocation>
        <location evidence="1">Virion</location>
    </subcellularLocation>
</comment>
<evidence type="ECO:0000256" key="1">
    <source>
        <dbReference type="ARBA" id="ARBA00004328"/>
    </source>
</evidence>
<reference evidence="6" key="1">
    <citation type="submission" date="2024-06" db="EMBL/GenBank/DDBJ databases">
        <title>Taxonomic and functional characterisation of viruses from a lost world in the Cuatro Cienegas Basin, Mexico.</title>
        <authorList>
            <person name="Cisneros-Martinez A.M."/>
            <person name="Rodriguez-Cruz U.E."/>
            <person name="Eguiarte L.E."/>
            <person name="Souza V."/>
        </authorList>
    </citation>
    <scope>NUCLEOTIDE SEQUENCE</scope>
    <source>
        <strain evidence="6">M1N25L46</strain>
    </source>
</reference>
<dbReference type="GO" id="GO:0005198">
    <property type="term" value="F:structural molecule activity"/>
    <property type="evidence" value="ECO:0007669"/>
    <property type="project" value="InterPro"/>
</dbReference>
<evidence type="ECO:0000256" key="5">
    <source>
        <dbReference type="ARBA" id="ARBA00022844"/>
    </source>
</evidence>
<dbReference type="EMBL" id="PQ059483">
    <property type="protein sequence ID" value="XDE70253.1"/>
    <property type="molecule type" value="Genomic_DNA"/>
</dbReference>
<evidence type="ECO:0000256" key="3">
    <source>
        <dbReference type="ARBA" id="ARBA00022431"/>
    </source>
</evidence>
<accession>A0AB39A3A2</accession>
<proteinExistence type="inferred from homology"/>
<dbReference type="InterPro" id="IPR016184">
    <property type="entry name" value="Capsid/spike_ssDNA_virus"/>
</dbReference>
<keyword evidence="5" id="KW-0946">Virion</keyword>
<keyword evidence="3" id="KW-1140">T=1 icosahedral capsid protein</keyword>